<evidence type="ECO:0000256" key="2">
    <source>
        <dbReference type="ARBA" id="ARBA00023002"/>
    </source>
</evidence>
<organism evidence="4 5">
    <name type="scientific">Durusdinium trenchii</name>
    <dbReference type="NCBI Taxonomy" id="1381693"/>
    <lineage>
        <taxon>Eukaryota</taxon>
        <taxon>Sar</taxon>
        <taxon>Alveolata</taxon>
        <taxon>Dinophyceae</taxon>
        <taxon>Suessiales</taxon>
        <taxon>Symbiodiniaceae</taxon>
        <taxon>Durusdinium</taxon>
    </lineage>
</organism>
<dbReference type="InterPro" id="IPR050587">
    <property type="entry name" value="GNT1/Glycosyltrans_8"/>
</dbReference>
<dbReference type="InterPro" id="IPR002495">
    <property type="entry name" value="Glyco_trans_8"/>
</dbReference>
<sequence length="1009" mass="112765">MAGVGACAICRRSLGSGVTMRPCWLILWDFHPAAPRGSLRRLSLKDLAEEMKVSQGWLCQALKRRCSEGAIFLSFPDEDLFLWAAEVTPALLCCEGGLAIEGDTGAVLSHEDQPIAGLFAAGEAAAFSGGSLSSCVTSALNASSSAVAAAAVCIDGEVEAAENPSELPAFSPVAEEGANEPAQPGELRGRLALNRLEDFLEKHLTADLVQEALLRSLEDGNLSKVAKDLCCELTSLWGLPSGQALSLALRDPSHLPTRPMIAALPQAGRLNSEVSTSCVHCRLPLKLEVSAELMNGQPTEMPAVHANGVSEGHFAYATLLYGHGVEYFLGALVLGWSLQNKGCQEERLLLHTKDVPESFLDALQQYWKLQEVDYLHGDKSMYKNHEGSRFQDVFTKLQALSCTEYSKVLMMDLDMLVRGNLDELFHLRAPAALKRSSGREQPEHGGDFFAEDYYTRHADDMYGINAGVMLLEPNMDVYHRMLREIQDPRHPEHIKTFGPEQDYLGRFYGTFAWGAWTHLHARFNYQPNLPDDYVSTAHRNIDVLQDVVVAHYSGPKVKPWKIPNLELNVAGVRRLIEEDELRWLMGAEAARPNREGKVVMDGVEIRTRSSGLPENVQMLMWEWILALRQCNLDLLEAGMDLLTLIDAKNLSARVFEQLSQRRELRELTLFDPCFIKGPCYKGVIWFPGSEFLGPGWYCKDRLAVKKTELFDECHIVAPCFYGAVWTGKRWECAVEDKKKVLKKYEELMQKLIEGPHRGDKIWAIEALDKELPKLPTSCPDRGYQAPKKCRMIGMDHGKLMLSVEKSTILFDLVVCEDPEMRGRASSVLYNIVTDHQANLKVLVKKMGGLEKLIQDFNPETNTTEKRRGKALFGLNMLASECKALSPDLCDFFSPLTTMNSTGLSQLVWRPPKGCGWQLQVALQEAWVSSCTVKQGLPSVEDYQACGGRYLKNLTNGTEEQVYATLESLHSLLKEDLWKQSYRTNLTREVKPIFHKLHTEAKMVAQKLMV</sequence>
<keyword evidence="1" id="KW-0285">Flavoprotein</keyword>
<dbReference type="Pfam" id="PF00890">
    <property type="entry name" value="FAD_binding_2"/>
    <property type="match status" value="1"/>
</dbReference>
<dbReference type="PANTHER" id="PTHR11183">
    <property type="entry name" value="GLYCOGENIN SUBFAMILY MEMBER"/>
    <property type="match status" value="1"/>
</dbReference>
<comment type="caution">
    <text evidence="4">The sequence shown here is derived from an EMBL/GenBank/DDBJ whole genome shotgun (WGS) entry which is preliminary data.</text>
</comment>
<evidence type="ECO:0000256" key="1">
    <source>
        <dbReference type="ARBA" id="ARBA00022630"/>
    </source>
</evidence>
<evidence type="ECO:0000259" key="3">
    <source>
        <dbReference type="Pfam" id="PF00890"/>
    </source>
</evidence>
<keyword evidence="5" id="KW-1185">Reference proteome</keyword>
<dbReference type="InterPro" id="IPR036188">
    <property type="entry name" value="FAD/NAD-bd_sf"/>
</dbReference>
<dbReference type="Gene3D" id="3.50.50.60">
    <property type="entry name" value="FAD/NAD(P)-binding domain"/>
    <property type="match status" value="1"/>
</dbReference>
<dbReference type="EMBL" id="CAXAMM010007036">
    <property type="protein sequence ID" value="CAK9013099.1"/>
    <property type="molecule type" value="Genomic_DNA"/>
</dbReference>
<accession>A0ABP0JFG8</accession>
<evidence type="ECO:0000313" key="5">
    <source>
        <dbReference type="Proteomes" id="UP001642464"/>
    </source>
</evidence>
<feature type="domain" description="FAD-dependent oxidoreductase 2 FAD-binding" evidence="3">
    <location>
        <begin position="83"/>
        <end position="126"/>
    </location>
</feature>
<dbReference type="Gene3D" id="3.90.550.10">
    <property type="entry name" value="Spore Coat Polysaccharide Biosynthesis Protein SpsA, Chain A"/>
    <property type="match status" value="1"/>
</dbReference>
<dbReference type="InterPro" id="IPR003953">
    <property type="entry name" value="FAD-dep_OxRdtase_2_FAD-bd"/>
</dbReference>
<keyword evidence="2" id="KW-0560">Oxidoreductase</keyword>
<dbReference type="Gene3D" id="3.90.700.10">
    <property type="entry name" value="Succinate dehydrogenase/fumarate reductase flavoprotein, catalytic domain"/>
    <property type="match status" value="1"/>
</dbReference>
<gene>
    <name evidence="4" type="ORF">SCF082_LOCUS11783</name>
</gene>
<dbReference type="SUPFAM" id="SSF53448">
    <property type="entry name" value="Nucleotide-diphospho-sugar transferases"/>
    <property type="match status" value="1"/>
</dbReference>
<dbReference type="InterPro" id="IPR029044">
    <property type="entry name" value="Nucleotide-diphossugar_trans"/>
</dbReference>
<dbReference type="Proteomes" id="UP001642464">
    <property type="component" value="Unassembled WGS sequence"/>
</dbReference>
<proteinExistence type="predicted"/>
<protein>
    <submittedName>
        <fullName evidence="4">Uncharacterized protein R707</fullName>
    </submittedName>
</protein>
<dbReference type="InterPro" id="IPR027477">
    <property type="entry name" value="Succ_DH/fumarate_Rdtase_cat_sf"/>
</dbReference>
<evidence type="ECO:0000313" key="4">
    <source>
        <dbReference type="EMBL" id="CAK9013099.1"/>
    </source>
</evidence>
<reference evidence="4 5" key="1">
    <citation type="submission" date="2024-02" db="EMBL/GenBank/DDBJ databases">
        <authorList>
            <person name="Chen Y."/>
            <person name="Shah S."/>
            <person name="Dougan E. K."/>
            <person name="Thang M."/>
            <person name="Chan C."/>
        </authorList>
    </citation>
    <scope>NUCLEOTIDE SEQUENCE [LARGE SCALE GENOMIC DNA]</scope>
</reference>
<name>A0ABP0JFG8_9DINO</name>
<dbReference type="Pfam" id="PF01501">
    <property type="entry name" value="Glyco_transf_8"/>
    <property type="match status" value="1"/>
</dbReference>